<dbReference type="EMBL" id="JACRSY010000036">
    <property type="protein sequence ID" value="MBC8581097.1"/>
    <property type="molecule type" value="Genomic_DNA"/>
</dbReference>
<gene>
    <name evidence="1" type="ORF">H8718_16390</name>
</gene>
<dbReference type="RefSeq" id="WP_249333847.1">
    <property type="nucleotide sequence ID" value="NZ_JACRSY010000036.1"/>
</dbReference>
<evidence type="ECO:0000313" key="1">
    <source>
        <dbReference type="EMBL" id="MBC8581097.1"/>
    </source>
</evidence>
<comment type="caution">
    <text evidence="1">The sequence shown here is derived from an EMBL/GenBank/DDBJ whole genome shotgun (WGS) entry which is preliminary data.</text>
</comment>
<dbReference type="Proteomes" id="UP000655830">
    <property type="component" value="Unassembled WGS sequence"/>
</dbReference>
<evidence type="ECO:0000313" key="2">
    <source>
        <dbReference type="Proteomes" id="UP000655830"/>
    </source>
</evidence>
<name>A0A926EMM3_9FIRM</name>
<organism evidence="1 2">
    <name type="scientific">Zhenhengia yiwuensis</name>
    <dbReference type="NCBI Taxonomy" id="2763666"/>
    <lineage>
        <taxon>Bacteria</taxon>
        <taxon>Bacillati</taxon>
        <taxon>Bacillota</taxon>
        <taxon>Clostridia</taxon>
        <taxon>Lachnospirales</taxon>
        <taxon>Lachnospiraceae</taxon>
        <taxon>Zhenhengia</taxon>
    </lineage>
</organism>
<accession>A0A926EMM3</accession>
<keyword evidence="2" id="KW-1185">Reference proteome</keyword>
<protein>
    <submittedName>
        <fullName evidence="1">Uncharacterized protein</fullName>
    </submittedName>
</protein>
<dbReference type="AlphaFoldDB" id="A0A926EMM3"/>
<proteinExistence type="predicted"/>
<sequence length="66" mass="7647">MARGKFNPDEWTIRAIGVWYENGVRHEKNLEDFTKEELQEISRRKNREALKAAGYIPVSEVEAVGI</sequence>
<reference evidence="1" key="1">
    <citation type="submission" date="2020-08" db="EMBL/GenBank/DDBJ databases">
        <title>Genome public.</title>
        <authorList>
            <person name="Liu C."/>
            <person name="Sun Q."/>
        </authorList>
    </citation>
    <scope>NUCLEOTIDE SEQUENCE</scope>
    <source>
        <strain evidence="1">NSJ-12</strain>
    </source>
</reference>